<dbReference type="Proteomes" id="UP001327027">
    <property type="component" value="Unassembled WGS sequence"/>
</dbReference>
<gene>
    <name evidence="2" type="ORF">U6A24_17100</name>
</gene>
<dbReference type="GO" id="GO:0004852">
    <property type="term" value="F:uroporphyrinogen-III synthase activity"/>
    <property type="evidence" value="ECO:0007669"/>
    <property type="project" value="UniProtKB-EC"/>
</dbReference>
<dbReference type="InterPro" id="IPR036108">
    <property type="entry name" value="4pyrrol_syn_uPrphyn_synt_sf"/>
</dbReference>
<organism evidence="2 3">
    <name type="scientific">Aquimarina gracilis</name>
    <dbReference type="NCBI Taxonomy" id="874422"/>
    <lineage>
        <taxon>Bacteria</taxon>
        <taxon>Pseudomonadati</taxon>
        <taxon>Bacteroidota</taxon>
        <taxon>Flavobacteriia</taxon>
        <taxon>Flavobacteriales</taxon>
        <taxon>Flavobacteriaceae</taxon>
        <taxon>Aquimarina</taxon>
    </lineage>
</organism>
<keyword evidence="3" id="KW-1185">Reference proteome</keyword>
<evidence type="ECO:0000313" key="2">
    <source>
        <dbReference type="EMBL" id="MEB3347195.1"/>
    </source>
</evidence>
<dbReference type="EMBL" id="JAYKLX010000008">
    <property type="protein sequence ID" value="MEB3347195.1"/>
    <property type="molecule type" value="Genomic_DNA"/>
</dbReference>
<dbReference type="PANTHER" id="PTHR12390">
    <property type="entry name" value="UROPORPHYRINOGEN III SYNTHASE"/>
    <property type="match status" value="1"/>
</dbReference>
<dbReference type="SUPFAM" id="SSF69618">
    <property type="entry name" value="HemD-like"/>
    <property type="match status" value="1"/>
</dbReference>
<dbReference type="RefSeq" id="WP_324181220.1">
    <property type="nucleotide sequence ID" value="NZ_BAABAW010000025.1"/>
</dbReference>
<name>A0ABU5ZZF6_9FLAO</name>
<evidence type="ECO:0000259" key="1">
    <source>
        <dbReference type="Pfam" id="PF02602"/>
    </source>
</evidence>
<proteinExistence type="predicted"/>
<protein>
    <submittedName>
        <fullName evidence="2">Uroporphyrinogen-III synthase</fullName>
        <ecNumber evidence="2">4.2.1.75</ecNumber>
    </submittedName>
</protein>
<dbReference type="InterPro" id="IPR003754">
    <property type="entry name" value="4pyrrol_synth_uPrphyn_synth"/>
</dbReference>
<dbReference type="InterPro" id="IPR039793">
    <property type="entry name" value="UROS/Hem4"/>
</dbReference>
<keyword evidence="2" id="KW-0456">Lyase</keyword>
<dbReference type="Gene3D" id="3.40.50.10090">
    <property type="match status" value="2"/>
</dbReference>
<evidence type="ECO:0000313" key="3">
    <source>
        <dbReference type="Proteomes" id="UP001327027"/>
    </source>
</evidence>
<accession>A0ABU5ZZF6</accession>
<dbReference type="CDD" id="cd06578">
    <property type="entry name" value="HemD"/>
    <property type="match status" value="1"/>
</dbReference>
<comment type="caution">
    <text evidence="2">The sequence shown here is derived from an EMBL/GenBank/DDBJ whole genome shotgun (WGS) entry which is preliminary data.</text>
</comment>
<reference evidence="2 3" key="1">
    <citation type="journal article" date="2013" name="Int. J. Syst. Evol. Microbiol.">
        <title>Aquimarina gracilis sp. nov., isolated from the gut microflora of a mussel, Mytilus coruscus, and emended description of Aquimarina spongiae.</title>
        <authorList>
            <person name="Park S.C."/>
            <person name="Choe H.N."/>
            <person name="Baik K.S."/>
            <person name="Seong C.N."/>
        </authorList>
    </citation>
    <scope>NUCLEOTIDE SEQUENCE [LARGE SCALE GENOMIC DNA]</scope>
    <source>
        <strain evidence="2 3">PSC32</strain>
    </source>
</reference>
<dbReference type="EC" id="4.2.1.75" evidence="2"/>
<sequence length="224" mass="25108">MGNQVTILSTKKLSASQKELLLNAGLGFVEYDAIKIELLKAEIPENVDNAIFTSKNAVKAVFDSETNISNCFCVGENTKRLLEKNGQKVVETAQNASDLAQILIKKYKKETFLFFCGNLRRNELPELLTKNEVRFKEQIVYKTHSNSKKFDRPFEGILFFSPSGVQSFVLDNNIDNSIAFCIGNTTASEAKKHTNNVIIANKPTVENVIVQAVKYFKNDLSSRT</sequence>
<dbReference type="PANTHER" id="PTHR12390:SF0">
    <property type="entry name" value="UROPORPHYRINOGEN-III SYNTHASE"/>
    <property type="match status" value="1"/>
</dbReference>
<dbReference type="Pfam" id="PF02602">
    <property type="entry name" value="HEM4"/>
    <property type="match status" value="1"/>
</dbReference>
<feature type="domain" description="Tetrapyrrole biosynthesis uroporphyrinogen III synthase" evidence="1">
    <location>
        <begin position="20"/>
        <end position="208"/>
    </location>
</feature>